<evidence type="ECO:0000256" key="2">
    <source>
        <dbReference type="ARBA" id="ARBA00008276"/>
    </source>
</evidence>
<comment type="similarity">
    <text evidence="2 11">Belongs to the folylpolyglutamate synthase family.</text>
</comment>
<dbReference type="GO" id="GO:0008841">
    <property type="term" value="F:dihydrofolate synthase activity"/>
    <property type="evidence" value="ECO:0007669"/>
    <property type="project" value="TreeGrafter"/>
</dbReference>
<gene>
    <name evidence="14" type="ORF">EQM06_03695</name>
</gene>
<evidence type="ECO:0000259" key="12">
    <source>
        <dbReference type="Pfam" id="PF02875"/>
    </source>
</evidence>
<dbReference type="GO" id="GO:0005737">
    <property type="term" value="C:cytoplasm"/>
    <property type="evidence" value="ECO:0007669"/>
    <property type="project" value="TreeGrafter"/>
</dbReference>
<dbReference type="EMBL" id="CP035281">
    <property type="protein sequence ID" value="QAT42403.1"/>
    <property type="molecule type" value="Genomic_DNA"/>
</dbReference>
<evidence type="ECO:0000256" key="8">
    <source>
        <dbReference type="ARBA" id="ARBA00022842"/>
    </source>
</evidence>
<evidence type="ECO:0000313" key="14">
    <source>
        <dbReference type="EMBL" id="QAT42403.1"/>
    </source>
</evidence>
<evidence type="ECO:0000259" key="13">
    <source>
        <dbReference type="Pfam" id="PF08245"/>
    </source>
</evidence>
<dbReference type="Pfam" id="PF02875">
    <property type="entry name" value="Mur_ligase_C"/>
    <property type="match status" value="1"/>
</dbReference>
<evidence type="ECO:0000256" key="3">
    <source>
        <dbReference type="ARBA" id="ARBA00013025"/>
    </source>
</evidence>
<evidence type="ECO:0000256" key="4">
    <source>
        <dbReference type="ARBA" id="ARBA00022598"/>
    </source>
</evidence>
<dbReference type="Gene3D" id="3.90.190.20">
    <property type="entry name" value="Mur ligase, C-terminal domain"/>
    <property type="match status" value="1"/>
</dbReference>
<dbReference type="Proteomes" id="UP000287601">
    <property type="component" value="Chromosome"/>
</dbReference>
<dbReference type="FunFam" id="3.40.1190.10:FF:000011">
    <property type="entry name" value="Folylpolyglutamate synthase/dihydrofolate synthase"/>
    <property type="match status" value="1"/>
</dbReference>
<reference evidence="14 15" key="1">
    <citation type="submission" date="2019-01" db="EMBL/GenBank/DDBJ databases">
        <title>Draft genomes of a novel of Aminipila strains.</title>
        <authorList>
            <person name="Ma S."/>
        </authorList>
    </citation>
    <scope>NUCLEOTIDE SEQUENCE [LARGE SCALE GENOMIC DNA]</scope>
    <source>
        <strain evidence="15">JN-39</strain>
    </source>
</reference>
<keyword evidence="15" id="KW-1185">Reference proteome</keyword>
<dbReference type="NCBIfam" id="TIGR01499">
    <property type="entry name" value="folC"/>
    <property type="match status" value="1"/>
</dbReference>
<dbReference type="PIRSF" id="PIRSF001563">
    <property type="entry name" value="Folylpolyglu_synth"/>
    <property type="match status" value="1"/>
</dbReference>
<keyword evidence="5" id="KW-0479">Metal-binding</keyword>
<dbReference type="GO" id="GO:0004326">
    <property type="term" value="F:tetrahydrofolylpolyglutamate synthase activity"/>
    <property type="evidence" value="ECO:0007669"/>
    <property type="project" value="UniProtKB-EC"/>
</dbReference>
<dbReference type="InterPro" id="IPR004101">
    <property type="entry name" value="Mur_ligase_C"/>
</dbReference>
<evidence type="ECO:0000256" key="1">
    <source>
        <dbReference type="ARBA" id="ARBA00001946"/>
    </source>
</evidence>
<dbReference type="OrthoDB" id="9809356at2"/>
<dbReference type="GO" id="GO:0005524">
    <property type="term" value="F:ATP binding"/>
    <property type="evidence" value="ECO:0007669"/>
    <property type="project" value="UniProtKB-KW"/>
</dbReference>
<dbReference type="Gene3D" id="3.40.1190.10">
    <property type="entry name" value="Mur-like, catalytic domain"/>
    <property type="match status" value="1"/>
</dbReference>
<sequence length="433" mass="48951">MDTENVVEKFKEFERFGSRLGLERMNVLMELLGNPQKNLQCIHVAGTNGKGSVCKYIYEALQENGYKVGLFTSPFLEVFNERIEFDRQLISDEDLKICTDRVLEKVEVMLSNGFDSPTEFEVITAVAFVYFNRKKADFVVLEVGLGGRGDSTNIIERPLACVIASISFDHMDRLGNTLEEIAAEKAGIIKEGVPVIINVERPEAAKVIARKAYEKNCVLYDVKKIKYAITEKSIEGYKMDTTIYGTDYAEVEIGMVGKHQLQNVLTALVTLELLRKDRIIQVERSRLYAGIKKAKQNGRFEVMNRDPYVIIDGAHNEDGAAALEKTAEELLPGKRMLFVTGMLGDKDTQKILDHFAQMADDFVLTEPDNPRRYPAMKLTKDLQERGKNCITIEDPIEACRYALKHKTEYEAIMFAGSLYLIGQVRGLLKSENK</sequence>
<dbReference type="PANTHER" id="PTHR11136:SF0">
    <property type="entry name" value="DIHYDROFOLATE SYNTHETASE-RELATED"/>
    <property type="match status" value="1"/>
</dbReference>
<keyword evidence="8" id="KW-0460">Magnesium</keyword>
<dbReference type="SUPFAM" id="SSF53623">
    <property type="entry name" value="MurD-like peptide ligases, catalytic domain"/>
    <property type="match status" value="1"/>
</dbReference>
<dbReference type="InterPro" id="IPR001645">
    <property type="entry name" value="Folylpolyglutamate_synth"/>
</dbReference>
<dbReference type="InterPro" id="IPR013221">
    <property type="entry name" value="Mur_ligase_cen"/>
</dbReference>
<feature type="domain" description="Mur ligase central" evidence="13">
    <location>
        <begin position="44"/>
        <end position="270"/>
    </location>
</feature>
<dbReference type="AlphaFoldDB" id="A0A410PU01"/>
<dbReference type="InterPro" id="IPR018109">
    <property type="entry name" value="Folylpolyglutamate_synth_CS"/>
</dbReference>
<evidence type="ECO:0000256" key="9">
    <source>
        <dbReference type="ARBA" id="ARBA00030592"/>
    </source>
</evidence>
<keyword evidence="6 11" id="KW-0547">Nucleotide-binding</keyword>
<dbReference type="InterPro" id="IPR036565">
    <property type="entry name" value="Mur-like_cat_sf"/>
</dbReference>
<name>A0A410PU01_9FIRM</name>
<keyword evidence="7 11" id="KW-0067">ATP-binding</keyword>
<proteinExistence type="inferred from homology"/>
<feature type="domain" description="Mur ligase C-terminal" evidence="12">
    <location>
        <begin position="298"/>
        <end position="417"/>
    </location>
</feature>
<dbReference type="KEGG" id="amij:EQM06_03695"/>
<comment type="cofactor">
    <cofactor evidence="1">
        <name>Mg(2+)</name>
        <dbReference type="ChEBI" id="CHEBI:18420"/>
    </cofactor>
</comment>
<evidence type="ECO:0000256" key="7">
    <source>
        <dbReference type="ARBA" id="ARBA00022840"/>
    </source>
</evidence>
<dbReference type="PROSITE" id="PS01012">
    <property type="entry name" value="FOLYLPOLYGLU_SYNT_2"/>
    <property type="match status" value="1"/>
</dbReference>
<organism evidence="14 15">
    <name type="scientific">Aminipila luticellarii</name>
    <dbReference type="NCBI Taxonomy" id="2507160"/>
    <lineage>
        <taxon>Bacteria</taxon>
        <taxon>Bacillati</taxon>
        <taxon>Bacillota</taxon>
        <taxon>Clostridia</taxon>
        <taxon>Peptostreptococcales</taxon>
        <taxon>Anaerovoracaceae</taxon>
        <taxon>Aminipila</taxon>
    </lineage>
</organism>
<evidence type="ECO:0000256" key="6">
    <source>
        <dbReference type="ARBA" id="ARBA00022741"/>
    </source>
</evidence>
<keyword evidence="4 11" id="KW-0436">Ligase</keyword>
<dbReference type="GO" id="GO:0046872">
    <property type="term" value="F:metal ion binding"/>
    <property type="evidence" value="ECO:0007669"/>
    <property type="project" value="UniProtKB-KW"/>
</dbReference>
<protein>
    <recommendedName>
        <fullName evidence="3">tetrahydrofolate synthase</fullName>
        <ecNumber evidence="3">6.3.2.17</ecNumber>
    </recommendedName>
    <alternativeName>
        <fullName evidence="9">Tetrahydrofolylpolyglutamate synthase</fullName>
    </alternativeName>
</protein>
<evidence type="ECO:0000256" key="5">
    <source>
        <dbReference type="ARBA" id="ARBA00022723"/>
    </source>
</evidence>
<evidence type="ECO:0000256" key="11">
    <source>
        <dbReference type="PIRNR" id="PIRNR001563"/>
    </source>
</evidence>
<dbReference type="RefSeq" id="WP_128745053.1">
    <property type="nucleotide sequence ID" value="NZ_CP035281.1"/>
</dbReference>
<dbReference type="Pfam" id="PF08245">
    <property type="entry name" value="Mur_ligase_M"/>
    <property type="match status" value="1"/>
</dbReference>
<comment type="catalytic activity">
    <reaction evidence="10">
        <text>(6S)-5,6,7,8-tetrahydrofolyl-(gamma-L-Glu)(n) + L-glutamate + ATP = (6S)-5,6,7,8-tetrahydrofolyl-(gamma-L-Glu)(n+1) + ADP + phosphate + H(+)</text>
        <dbReference type="Rhea" id="RHEA:10580"/>
        <dbReference type="Rhea" id="RHEA-COMP:14738"/>
        <dbReference type="Rhea" id="RHEA-COMP:14740"/>
        <dbReference type="ChEBI" id="CHEBI:15378"/>
        <dbReference type="ChEBI" id="CHEBI:29985"/>
        <dbReference type="ChEBI" id="CHEBI:30616"/>
        <dbReference type="ChEBI" id="CHEBI:43474"/>
        <dbReference type="ChEBI" id="CHEBI:141005"/>
        <dbReference type="ChEBI" id="CHEBI:456216"/>
        <dbReference type="EC" id="6.3.2.17"/>
    </reaction>
</comment>
<dbReference type="EC" id="6.3.2.17" evidence="3"/>
<dbReference type="SUPFAM" id="SSF53244">
    <property type="entry name" value="MurD-like peptide ligases, peptide-binding domain"/>
    <property type="match status" value="1"/>
</dbReference>
<accession>A0A410PU01</accession>
<evidence type="ECO:0000256" key="10">
    <source>
        <dbReference type="ARBA" id="ARBA00047493"/>
    </source>
</evidence>
<dbReference type="InterPro" id="IPR036615">
    <property type="entry name" value="Mur_ligase_C_dom_sf"/>
</dbReference>
<evidence type="ECO:0000313" key="15">
    <source>
        <dbReference type="Proteomes" id="UP000287601"/>
    </source>
</evidence>
<dbReference type="PANTHER" id="PTHR11136">
    <property type="entry name" value="FOLYLPOLYGLUTAMATE SYNTHASE-RELATED"/>
    <property type="match status" value="1"/>
</dbReference>